<dbReference type="KEGG" id="fmr:Fuma_05620"/>
<dbReference type="EMBL" id="CP017641">
    <property type="protein sequence ID" value="APZ95957.1"/>
    <property type="molecule type" value="Genomic_DNA"/>
</dbReference>
<dbReference type="Proteomes" id="UP000187735">
    <property type="component" value="Chromosome"/>
</dbReference>
<dbReference type="InterPro" id="IPR046909">
    <property type="entry name" value="cREC_REC"/>
</dbReference>
<organism evidence="2 3">
    <name type="scientific">Fuerstiella marisgermanici</name>
    <dbReference type="NCBI Taxonomy" id="1891926"/>
    <lineage>
        <taxon>Bacteria</taxon>
        <taxon>Pseudomonadati</taxon>
        <taxon>Planctomycetota</taxon>
        <taxon>Planctomycetia</taxon>
        <taxon>Planctomycetales</taxon>
        <taxon>Planctomycetaceae</taxon>
        <taxon>Fuerstiella</taxon>
    </lineage>
</organism>
<reference evidence="2 3" key="1">
    <citation type="journal article" date="2016" name="Front. Microbiol.">
        <title>Fuerstia marisgermanicae gen. nov., sp. nov., an Unusual Member of the Phylum Planctomycetes from the German Wadden Sea.</title>
        <authorList>
            <person name="Kohn T."/>
            <person name="Heuer A."/>
            <person name="Jogler M."/>
            <person name="Vollmers J."/>
            <person name="Boedeker C."/>
            <person name="Bunk B."/>
            <person name="Rast P."/>
            <person name="Borchert D."/>
            <person name="Glockner I."/>
            <person name="Freese H.M."/>
            <person name="Klenk H.P."/>
            <person name="Overmann J."/>
            <person name="Kaster A.K."/>
            <person name="Rohde M."/>
            <person name="Wiegand S."/>
            <person name="Jogler C."/>
        </authorList>
    </citation>
    <scope>NUCLEOTIDE SEQUENCE [LARGE SCALE GENOMIC DNA]</scope>
    <source>
        <strain evidence="2 3">NH11</strain>
    </source>
</reference>
<accession>A0A1P8WPG3</accession>
<feature type="domain" description="Cyclic-phosphate processing Receiver" evidence="1">
    <location>
        <begin position="27"/>
        <end position="117"/>
    </location>
</feature>
<protein>
    <recommendedName>
        <fullName evidence="1">Cyclic-phosphate processing Receiver domain-containing protein</fullName>
    </recommendedName>
</protein>
<keyword evidence="3" id="KW-1185">Reference proteome</keyword>
<dbReference type="OrthoDB" id="284845at2"/>
<evidence type="ECO:0000313" key="3">
    <source>
        <dbReference type="Proteomes" id="UP000187735"/>
    </source>
</evidence>
<name>A0A1P8WPG3_9PLAN</name>
<evidence type="ECO:0000259" key="1">
    <source>
        <dbReference type="Pfam" id="PF20274"/>
    </source>
</evidence>
<sequence length="161" mass="17744">MRILILEDNAERRTAMIEHLADRLPMFAIQFCDTAESMCKVVQQTGLDDVALISLDNDLEPVEFRDGKPIDPGSGVDVAACLVRYSKNDGSSFAAAVPVIVHSTNEPASVEIIEMLKGVGFQISRIVPYDAEKWIGEIWVREVRRLIVGNVTEMRGASVSP</sequence>
<evidence type="ECO:0000313" key="2">
    <source>
        <dbReference type="EMBL" id="APZ95957.1"/>
    </source>
</evidence>
<gene>
    <name evidence="2" type="ORF">Fuma_05620</name>
</gene>
<proteinExistence type="predicted"/>
<dbReference type="STRING" id="1891926.Fuma_05620"/>
<dbReference type="AlphaFoldDB" id="A0A1P8WPG3"/>
<dbReference type="Pfam" id="PF20274">
    <property type="entry name" value="cREC_REC"/>
    <property type="match status" value="1"/>
</dbReference>
<dbReference type="RefSeq" id="WP_077027046.1">
    <property type="nucleotide sequence ID" value="NZ_CP017641.1"/>
</dbReference>